<organism evidence="12">
    <name type="scientific">Geoalkalibacter subterraneus</name>
    <dbReference type="NCBI Taxonomy" id="483547"/>
    <lineage>
        <taxon>Bacteria</taxon>
        <taxon>Pseudomonadati</taxon>
        <taxon>Thermodesulfobacteriota</taxon>
        <taxon>Desulfuromonadia</taxon>
        <taxon>Desulfuromonadales</taxon>
        <taxon>Geoalkalibacteraceae</taxon>
        <taxon>Geoalkalibacter</taxon>
    </lineage>
</organism>
<dbReference type="EC" id="5.3.1.24" evidence="4 10"/>
<comment type="caution">
    <text evidence="12">The sequence shown here is derived from an EMBL/GenBank/DDBJ whole genome shotgun (WGS) entry which is preliminary data.</text>
</comment>
<dbReference type="CDD" id="cd00405">
    <property type="entry name" value="PRAI"/>
    <property type="match status" value="1"/>
</dbReference>
<gene>
    <name evidence="10" type="primary">trpF</name>
    <name evidence="12" type="ORF">ENN94_03670</name>
</gene>
<keyword evidence="7 10" id="KW-0822">Tryptophan biosynthesis</keyword>
<feature type="domain" description="N-(5'phosphoribosyl) anthranilate isomerase (PRAI)" evidence="11">
    <location>
        <begin position="5"/>
        <end position="199"/>
    </location>
</feature>
<evidence type="ECO:0000256" key="9">
    <source>
        <dbReference type="ARBA" id="ARBA00023235"/>
    </source>
</evidence>
<reference evidence="12" key="1">
    <citation type="journal article" date="2020" name="mSystems">
        <title>Genome- and Community-Level Interaction Insights into Carbon Utilization and Element Cycling Functions of Hydrothermarchaeota in Hydrothermal Sediment.</title>
        <authorList>
            <person name="Zhou Z."/>
            <person name="Liu Y."/>
            <person name="Xu W."/>
            <person name="Pan J."/>
            <person name="Luo Z.H."/>
            <person name="Li M."/>
        </authorList>
    </citation>
    <scope>NUCLEOTIDE SEQUENCE [LARGE SCALE GENOMIC DNA]</scope>
    <source>
        <strain evidence="12">SpSt-1220</strain>
    </source>
</reference>
<dbReference type="Gene3D" id="3.20.20.70">
    <property type="entry name" value="Aldolase class I"/>
    <property type="match status" value="1"/>
</dbReference>
<keyword evidence="8 10" id="KW-0057">Aromatic amino acid biosynthesis</keyword>
<sequence>MRVRVKICGITSVEDGLHAARCGADALGFVFYERSPRCIAPEDACEIVRHLPPFVSTVGLFVNEEPSRIERIAQTCSLDMIQMHGDEEPDQCRIAGRRVTKALRLRDSSSLRVVKRFSECSVLLDAWVPNSYGGTGQCCNWDLAAEASRCRPVILAGGLDPDNVGEAISVVHPFAVDVSSGVESAPGKKDPLKVEAFIRNVNQTRSDQ</sequence>
<comment type="pathway">
    <text evidence="2 10">Amino-acid biosynthesis; L-tryptophan biosynthesis; L-tryptophan from chorismate: step 3/5.</text>
</comment>
<comment type="similarity">
    <text evidence="3 10">Belongs to the TrpF family.</text>
</comment>
<accession>A0A831LEG7</accession>
<evidence type="ECO:0000256" key="6">
    <source>
        <dbReference type="ARBA" id="ARBA00022605"/>
    </source>
</evidence>
<dbReference type="EMBL" id="DSDO01000253">
    <property type="protein sequence ID" value="HDR46781.1"/>
    <property type="molecule type" value="Genomic_DNA"/>
</dbReference>
<dbReference type="Proteomes" id="UP000886162">
    <property type="component" value="Unassembled WGS sequence"/>
</dbReference>
<evidence type="ECO:0000256" key="4">
    <source>
        <dbReference type="ARBA" id="ARBA00012572"/>
    </source>
</evidence>
<comment type="catalytic activity">
    <reaction evidence="1 10">
        <text>N-(5-phospho-beta-D-ribosyl)anthranilate = 1-(2-carboxyphenylamino)-1-deoxy-D-ribulose 5-phosphate</text>
        <dbReference type="Rhea" id="RHEA:21540"/>
        <dbReference type="ChEBI" id="CHEBI:18277"/>
        <dbReference type="ChEBI" id="CHEBI:58613"/>
        <dbReference type="EC" id="5.3.1.24"/>
    </reaction>
</comment>
<dbReference type="InterPro" id="IPR001240">
    <property type="entry name" value="PRAI_dom"/>
</dbReference>
<evidence type="ECO:0000256" key="3">
    <source>
        <dbReference type="ARBA" id="ARBA00007571"/>
    </source>
</evidence>
<protein>
    <recommendedName>
        <fullName evidence="5 10">N-(5'-phosphoribosyl)anthranilate isomerase</fullName>
        <shortName evidence="10">PRAI</shortName>
        <ecNumber evidence="4 10">5.3.1.24</ecNumber>
    </recommendedName>
</protein>
<dbReference type="InterPro" id="IPR011060">
    <property type="entry name" value="RibuloseP-bd_barrel"/>
</dbReference>
<dbReference type="InterPro" id="IPR044643">
    <property type="entry name" value="TrpF_fam"/>
</dbReference>
<keyword evidence="6 10" id="KW-0028">Amino-acid biosynthesis</keyword>
<dbReference type="PANTHER" id="PTHR42894:SF1">
    <property type="entry name" value="N-(5'-PHOSPHORIBOSYL)ANTHRANILATE ISOMERASE"/>
    <property type="match status" value="1"/>
</dbReference>
<dbReference type="Pfam" id="PF00697">
    <property type="entry name" value="PRAI"/>
    <property type="match status" value="1"/>
</dbReference>
<keyword evidence="9 10" id="KW-0413">Isomerase</keyword>
<dbReference type="FunFam" id="3.20.20.70:FF:000075">
    <property type="entry name" value="Tryptophan biosynthesis protein TRP1"/>
    <property type="match status" value="1"/>
</dbReference>
<evidence type="ECO:0000313" key="12">
    <source>
        <dbReference type="EMBL" id="HDR46781.1"/>
    </source>
</evidence>
<name>A0A831LEG7_9BACT</name>
<evidence type="ECO:0000256" key="5">
    <source>
        <dbReference type="ARBA" id="ARBA00022272"/>
    </source>
</evidence>
<evidence type="ECO:0000256" key="8">
    <source>
        <dbReference type="ARBA" id="ARBA00023141"/>
    </source>
</evidence>
<evidence type="ECO:0000256" key="10">
    <source>
        <dbReference type="HAMAP-Rule" id="MF_00135"/>
    </source>
</evidence>
<dbReference type="InterPro" id="IPR013785">
    <property type="entry name" value="Aldolase_TIM"/>
</dbReference>
<evidence type="ECO:0000256" key="2">
    <source>
        <dbReference type="ARBA" id="ARBA00004664"/>
    </source>
</evidence>
<evidence type="ECO:0000256" key="1">
    <source>
        <dbReference type="ARBA" id="ARBA00001164"/>
    </source>
</evidence>
<dbReference type="HAMAP" id="MF_00135">
    <property type="entry name" value="PRAI"/>
    <property type="match status" value="1"/>
</dbReference>
<dbReference type="PANTHER" id="PTHR42894">
    <property type="entry name" value="N-(5'-PHOSPHORIBOSYL)ANTHRANILATE ISOMERASE"/>
    <property type="match status" value="1"/>
</dbReference>
<dbReference type="GO" id="GO:0004640">
    <property type="term" value="F:phosphoribosylanthranilate isomerase activity"/>
    <property type="evidence" value="ECO:0007669"/>
    <property type="project" value="UniProtKB-UniRule"/>
</dbReference>
<evidence type="ECO:0000256" key="7">
    <source>
        <dbReference type="ARBA" id="ARBA00022822"/>
    </source>
</evidence>
<dbReference type="GO" id="GO:0000162">
    <property type="term" value="P:L-tryptophan biosynthetic process"/>
    <property type="evidence" value="ECO:0007669"/>
    <property type="project" value="UniProtKB-UniRule"/>
</dbReference>
<dbReference type="SUPFAM" id="SSF51366">
    <property type="entry name" value="Ribulose-phoshate binding barrel"/>
    <property type="match status" value="1"/>
</dbReference>
<dbReference type="AlphaFoldDB" id="A0A831LEG7"/>
<proteinExistence type="inferred from homology"/>
<evidence type="ECO:0000259" key="11">
    <source>
        <dbReference type="Pfam" id="PF00697"/>
    </source>
</evidence>
<dbReference type="UniPathway" id="UPA00035">
    <property type="reaction ID" value="UER00042"/>
</dbReference>
<dbReference type="NCBIfam" id="NF002298">
    <property type="entry name" value="PRK01222.1-4"/>
    <property type="match status" value="1"/>
</dbReference>